<proteinExistence type="predicted"/>
<protein>
    <submittedName>
        <fullName evidence="4">ATP-binding protein</fullName>
    </submittedName>
</protein>
<dbReference type="Proteomes" id="UP001183388">
    <property type="component" value="Unassembled WGS sequence"/>
</dbReference>
<dbReference type="PANTHER" id="PTHR35526:SF3">
    <property type="entry name" value="ANTI-SIGMA-F FACTOR RSBW"/>
    <property type="match status" value="1"/>
</dbReference>
<dbReference type="InterPro" id="IPR003594">
    <property type="entry name" value="HATPase_dom"/>
</dbReference>
<accession>A0ABU2L5T0</accession>
<reference evidence="5" key="1">
    <citation type="submission" date="2023-07" db="EMBL/GenBank/DDBJ databases">
        <title>30 novel species of actinomycetes from the DSMZ collection.</title>
        <authorList>
            <person name="Nouioui I."/>
        </authorList>
    </citation>
    <scope>NUCLEOTIDE SEQUENCE [LARGE SCALE GENOMIC DNA]</scope>
    <source>
        <strain evidence="5">DSM 44917</strain>
    </source>
</reference>
<feature type="domain" description="Histidine kinase/HSP90-like ATPase" evidence="3">
    <location>
        <begin position="48"/>
        <end position="161"/>
    </location>
</feature>
<dbReference type="EMBL" id="JAVREN010000008">
    <property type="protein sequence ID" value="MDT0306918.1"/>
    <property type="molecule type" value="Genomic_DNA"/>
</dbReference>
<evidence type="ECO:0000256" key="2">
    <source>
        <dbReference type="SAM" id="MobiDB-lite"/>
    </source>
</evidence>
<dbReference type="SUPFAM" id="SSF55874">
    <property type="entry name" value="ATPase domain of HSP90 chaperone/DNA topoisomerase II/histidine kinase"/>
    <property type="match status" value="1"/>
</dbReference>
<gene>
    <name evidence="4" type="ORF">RM780_08065</name>
</gene>
<keyword evidence="1" id="KW-0723">Serine/threonine-protein kinase</keyword>
<keyword evidence="5" id="KW-1185">Reference proteome</keyword>
<evidence type="ECO:0000313" key="5">
    <source>
        <dbReference type="Proteomes" id="UP001183388"/>
    </source>
</evidence>
<dbReference type="InterPro" id="IPR036890">
    <property type="entry name" value="HATPase_C_sf"/>
</dbReference>
<feature type="region of interest" description="Disordered" evidence="2">
    <location>
        <begin position="1"/>
        <end position="31"/>
    </location>
</feature>
<keyword evidence="4" id="KW-0547">Nucleotide-binding</keyword>
<evidence type="ECO:0000256" key="1">
    <source>
        <dbReference type="ARBA" id="ARBA00022527"/>
    </source>
</evidence>
<dbReference type="Pfam" id="PF13581">
    <property type="entry name" value="HATPase_c_2"/>
    <property type="match status" value="1"/>
</dbReference>
<dbReference type="CDD" id="cd16936">
    <property type="entry name" value="HATPase_RsbW-like"/>
    <property type="match status" value="1"/>
</dbReference>
<keyword evidence="4" id="KW-0067">ATP-binding</keyword>
<dbReference type="PANTHER" id="PTHR35526">
    <property type="entry name" value="ANTI-SIGMA-F FACTOR RSBW-RELATED"/>
    <property type="match status" value="1"/>
</dbReference>
<name>A0ABU2L5T0_9ACTN</name>
<evidence type="ECO:0000313" key="4">
    <source>
        <dbReference type="EMBL" id="MDT0306918.1"/>
    </source>
</evidence>
<comment type="caution">
    <text evidence="4">The sequence shown here is derived from an EMBL/GenBank/DDBJ whole genome shotgun (WGS) entry which is preliminary data.</text>
</comment>
<keyword evidence="1" id="KW-0418">Kinase</keyword>
<organism evidence="4 5">
    <name type="scientific">Streptomyces boetiae</name>
    <dbReference type="NCBI Taxonomy" id="3075541"/>
    <lineage>
        <taxon>Bacteria</taxon>
        <taxon>Bacillati</taxon>
        <taxon>Actinomycetota</taxon>
        <taxon>Actinomycetes</taxon>
        <taxon>Kitasatosporales</taxon>
        <taxon>Streptomycetaceae</taxon>
        <taxon>Streptomyces</taxon>
    </lineage>
</organism>
<dbReference type="InterPro" id="IPR050267">
    <property type="entry name" value="Anti-sigma-factor_SerPK"/>
</dbReference>
<sequence length="168" mass="18324">MAATAESPAAGGTESRVPEGPAAWPLGPEPVLDADLLDDPSPGEIRLPAVPSSAAVARRLTRRQLQQRWLLPPELAEEAVLLVSELVGNAVQHAGALSFGLRVRRRRGWIRCEVSDPSRSLPCRLPVREMDVLTGRGLFLVDTLADRWGVDLLPQGKTTWFEMRVPGH</sequence>
<dbReference type="GO" id="GO:0005524">
    <property type="term" value="F:ATP binding"/>
    <property type="evidence" value="ECO:0007669"/>
    <property type="project" value="UniProtKB-KW"/>
</dbReference>
<evidence type="ECO:0000259" key="3">
    <source>
        <dbReference type="Pfam" id="PF13581"/>
    </source>
</evidence>
<dbReference type="Gene3D" id="3.30.565.10">
    <property type="entry name" value="Histidine kinase-like ATPase, C-terminal domain"/>
    <property type="match status" value="1"/>
</dbReference>
<dbReference type="RefSeq" id="WP_311629859.1">
    <property type="nucleotide sequence ID" value="NZ_JAVREN010000008.1"/>
</dbReference>
<keyword evidence="1" id="KW-0808">Transferase</keyword>